<gene>
    <name evidence="1" type="ORF">EI16_05165</name>
</gene>
<protein>
    <submittedName>
        <fullName evidence="1">Uncharacterized protein</fullName>
    </submittedName>
</protein>
<dbReference type="Proteomes" id="UP000027341">
    <property type="component" value="Unassembled WGS sequence"/>
</dbReference>
<dbReference type="EMBL" id="JMIU01000001">
    <property type="protein sequence ID" value="KDN95689.1"/>
    <property type="molecule type" value="Genomic_DNA"/>
</dbReference>
<keyword evidence="2" id="KW-1185">Reference proteome</keyword>
<sequence>MVCWVCKMSCTPSNNSGSQTANVHQTWYQKNPNTVIKSVKTTEKMTNASCIVLISVPPFIIFYTHSKWAKQNRLVFLADIFERWEIVMAGGRPSPQPGSF</sequence>
<reference evidence="1 2" key="1">
    <citation type="submission" date="2014-04" db="EMBL/GenBank/DDBJ databases">
        <title>Draft genome sequence of Hydrogenovibrio marinus MH-110, a model organism for aerobic H2 metabolism.</title>
        <authorList>
            <person name="Cha H.J."/>
            <person name="Jo B.H."/>
            <person name="Hwang B.H."/>
        </authorList>
    </citation>
    <scope>NUCLEOTIDE SEQUENCE [LARGE SCALE GENOMIC DNA]</scope>
    <source>
        <strain evidence="1 2">MH-110</strain>
    </source>
</reference>
<evidence type="ECO:0000313" key="1">
    <source>
        <dbReference type="EMBL" id="KDN95689.1"/>
    </source>
</evidence>
<organism evidence="1 2">
    <name type="scientific">Hydrogenovibrio marinus</name>
    <dbReference type="NCBI Taxonomy" id="28885"/>
    <lineage>
        <taxon>Bacteria</taxon>
        <taxon>Pseudomonadati</taxon>
        <taxon>Pseudomonadota</taxon>
        <taxon>Gammaproteobacteria</taxon>
        <taxon>Thiotrichales</taxon>
        <taxon>Piscirickettsiaceae</taxon>
        <taxon>Hydrogenovibrio</taxon>
    </lineage>
</organism>
<name>A0A066ZTW7_HYDMR</name>
<proteinExistence type="predicted"/>
<evidence type="ECO:0000313" key="2">
    <source>
        <dbReference type="Proteomes" id="UP000027341"/>
    </source>
</evidence>
<accession>A0A066ZTW7</accession>
<dbReference type="AlphaFoldDB" id="A0A066ZTW7"/>
<comment type="caution">
    <text evidence="1">The sequence shown here is derived from an EMBL/GenBank/DDBJ whole genome shotgun (WGS) entry which is preliminary data.</text>
</comment>